<dbReference type="Proteomes" id="UP001162480">
    <property type="component" value="Chromosome 9"/>
</dbReference>
<reference evidence="1" key="1">
    <citation type="submission" date="2023-08" db="EMBL/GenBank/DDBJ databases">
        <authorList>
            <person name="Alioto T."/>
            <person name="Alioto T."/>
            <person name="Gomez Garrido J."/>
        </authorList>
    </citation>
    <scope>NUCLEOTIDE SEQUENCE</scope>
</reference>
<organism evidence="1 2">
    <name type="scientific">Octopus vulgaris</name>
    <name type="common">Common octopus</name>
    <dbReference type="NCBI Taxonomy" id="6645"/>
    <lineage>
        <taxon>Eukaryota</taxon>
        <taxon>Metazoa</taxon>
        <taxon>Spiralia</taxon>
        <taxon>Lophotrochozoa</taxon>
        <taxon>Mollusca</taxon>
        <taxon>Cephalopoda</taxon>
        <taxon>Coleoidea</taxon>
        <taxon>Octopodiformes</taxon>
        <taxon>Octopoda</taxon>
        <taxon>Incirrata</taxon>
        <taxon>Octopodidae</taxon>
        <taxon>Octopus</taxon>
    </lineage>
</organism>
<accession>A0AA36B4K1</accession>
<proteinExistence type="predicted"/>
<evidence type="ECO:0000313" key="1">
    <source>
        <dbReference type="EMBL" id="CAI9727479.1"/>
    </source>
</evidence>
<dbReference type="AlphaFoldDB" id="A0AA36B4K1"/>
<keyword evidence="2" id="KW-1185">Reference proteome</keyword>
<name>A0AA36B4K1_OCTVU</name>
<protein>
    <submittedName>
        <fullName evidence="1">Uncharacterized protein</fullName>
    </submittedName>
</protein>
<sequence length="67" mass="7979">MRNEIARINNNCSNVTDKAVYTEQFLRDLTMNGYPPFLAKQRRLKNIKRKPFSRIPLHIQYKTKAQV</sequence>
<evidence type="ECO:0000313" key="2">
    <source>
        <dbReference type="Proteomes" id="UP001162480"/>
    </source>
</evidence>
<dbReference type="EMBL" id="OX597822">
    <property type="protein sequence ID" value="CAI9727479.1"/>
    <property type="molecule type" value="Genomic_DNA"/>
</dbReference>
<gene>
    <name evidence="1" type="ORF">OCTVUL_1B001269</name>
</gene>